<proteinExistence type="predicted"/>
<dbReference type="InterPro" id="IPR009057">
    <property type="entry name" value="Homeodomain-like_sf"/>
</dbReference>
<name>A0ABN3I018_9ACTN</name>
<comment type="caution">
    <text evidence="4">The sequence shown here is derived from an EMBL/GenBank/DDBJ whole genome shotgun (WGS) entry which is preliminary data.</text>
</comment>
<dbReference type="InterPro" id="IPR001647">
    <property type="entry name" value="HTH_TetR"/>
</dbReference>
<evidence type="ECO:0000256" key="1">
    <source>
        <dbReference type="ARBA" id="ARBA00023125"/>
    </source>
</evidence>
<dbReference type="PROSITE" id="PS50977">
    <property type="entry name" value="HTH_TETR_2"/>
    <property type="match status" value="1"/>
</dbReference>
<reference evidence="4 5" key="1">
    <citation type="journal article" date="2019" name="Int. J. Syst. Evol. Microbiol.">
        <title>The Global Catalogue of Microorganisms (GCM) 10K type strain sequencing project: providing services to taxonomists for standard genome sequencing and annotation.</title>
        <authorList>
            <consortium name="The Broad Institute Genomics Platform"/>
            <consortium name="The Broad Institute Genome Sequencing Center for Infectious Disease"/>
            <person name="Wu L."/>
            <person name="Ma J."/>
        </authorList>
    </citation>
    <scope>NUCLEOTIDE SEQUENCE [LARGE SCALE GENOMIC DNA]</scope>
    <source>
        <strain evidence="4 5">JCM 16227</strain>
    </source>
</reference>
<dbReference type="RefSeq" id="WP_006898105.1">
    <property type="nucleotide sequence ID" value="NZ_BAAARB010000025.1"/>
</dbReference>
<organism evidence="4 5">
    <name type="scientific">Gordonia cholesterolivorans</name>
    <dbReference type="NCBI Taxonomy" id="559625"/>
    <lineage>
        <taxon>Bacteria</taxon>
        <taxon>Bacillati</taxon>
        <taxon>Actinomycetota</taxon>
        <taxon>Actinomycetes</taxon>
        <taxon>Mycobacteriales</taxon>
        <taxon>Gordoniaceae</taxon>
        <taxon>Gordonia</taxon>
    </lineage>
</organism>
<keyword evidence="5" id="KW-1185">Reference proteome</keyword>
<dbReference type="Gene3D" id="1.10.357.10">
    <property type="entry name" value="Tetracycline Repressor, domain 2"/>
    <property type="match status" value="1"/>
</dbReference>
<dbReference type="EMBL" id="BAAARB010000025">
    <property type="protein sequence ID" value="GAA2391536.1"/>
    <property type="molecule type" value="Genomic_DNA"/>
</dbReference>
<protein>
    <submittedName>
        <fullName evidence="4">TetR/AcrR family transcriptional regulator</fullName>
    </submittedName>
</protein>
<evidence type="ECO:0000256" key="2">
    <source>
        <dbReference type="PROSITE-ProRule" id="PRU00335"/>
    </source>
</evidence>
<feature type="DNA-binding region" description="H-T-H motif" evidence="2">
    <location>
        <begin position="35"/>
        <end position="54"/>
    </location>
</feature>
<keyword evidence="1 2" id="KW-0238">DNA-binding</keyword>
<accession>A0ABN3I018</accession>
<evidence type="ECO:0000313" key="5">
    <source>
        <dbReference type="Proteomes" id="UP001501170"/>
    </source>
</evidence>
<evidence type="ECO:0000259" key="3">
    <source>
        <dbReference type="PROSITE" id="PS50977"/>
    </source>
</evidence>
<dbReference type="SUPFAM" id="SSF46689">
    <property type="entry name" value="Homeodomain-like"/>
    <property type="match status" value="1"/>
</dbReference>
<evidence type="ECO:0000313" key="4">
    <source>
        <dbReference type="EMBL" id="GAA2391536.1"/>
    </source>
</evidence>
<feature type="domain" description="HTH tetR-type" evidence="3">
    <location>
        <begin position="10"/>
        <end position="72"/>
    </location>
</feature>
<sequence length="190" mass="19780">MPKISADSLAEHREAVLSALIDGTERILLSRERLTAASVAAEAGIARNSIYRYVSSIDDLVDMVVARGFEEWASQVRADVAAAADPRAAVVAYVRSNLTLAAGGEHALQRSLAHAGLSESARERISDLHGQIAAVLHEAVARSGAAHPDLVIAAVGALVDSSLALVGPEQDSESVIDFMCGAAEAIVDSD</sequence>
<dbReference type="Proteomes" id="UP001501170">
    <property type="component" value="Unassembled WGS sequence"/>
</dbReference>
<gene>
    <name evidence="4" type="ORF">GCM10009855_34320</name>
</gene>